<protein>
    <recommendedName>
        <fullName evidence="3">Ribbon-helix-helix protein CopG domain-containing protein</fullName>
    </recommendedName>
</protein>
<proteinExistence type="predicted"/>
<gene>
    <name evidence="1" type="ORF">GCM10011358_21590</name>
</gene>
<organism evidence="1 2">
    <name type="scientific">Sinisalibacter lacisalsi</name>
    <dbReference type="NCBI Taxonomy" id="1526570"/>
    <lineage>
        <taxon>Bacteria</taxon>
        <taxon>Pseudomonadati</taxon>
        <taxon>Pseudomonadota</taxon>
        <taxon>Alphaproteobacteria</taxon>
        <taxon>Rhodobacterales</taxon>
        <taxon>Roseobacteraceae</taxon>
        <taxon>Sinisalibacter</taxon>
    </lineage>
</organism>
<sequence>MSQRPVTINLPSALIHDLRRIAAERDEAPGDMIRAMLLREVARHGRTGVRDPVDDPIIAPLYRRLAAEVAAATSWADLALRLGRHGYTLGRSAAGLGVCGADGVLSCGMSELGFTQAELARRFAAPMPGRFGRMTRLRVGPPAGQHAPPLREIAPEP</sequence>
<evidence type="ECO:0000313" key="1">
    <source>
        <dbReference type="EMBL" id="GGD37502.1"/>
    </source>
</evidence>
<evidence type="ECO:0008006" key="3">
    <source>
        <dbReference type="Google" id="ProtNLM"/>
    </source>
</evidence>
<dbReference type="Proteomes" id="UP000617355">
    <property type="component" value="Unassembled WGS sequence"/>
</dbReference>
<name>A0ABQ1QN05_9RHOB</name>
<comment type="caution">
    <text evidence="1">The sequence shown here is derived from an EMBL/GenBank/DDBJ whole genome shotgun (WGS) entry which is preliminary data.</text>
</comment>
<evidence type="ECO:0000313" key="2">
    <source>
        <dbReference type="Proteomes" id="UP000617355"/>
    </source>
</evidence>
<dbReference type="RefSeq" id="WP_188527662.1">
    <property type="nucleotide sequence ID" value="NZ_BMGI01000003.1"/>
</dbReference>
<reference evidence="2" key="1">
    <citation type="journal article" date="2019" name="Int. J. Syst. Evol. Microbiol.">
        <title>The Global Catalogue of Microorganisms (GCM) 10K type strain sequencing project: providing services to taxonomists for standard genome sequencing and annotation.</title>
        <authorList>
            <consortium name="The Broad Institute Genomics Platform"/>
            <consortium name="The Broad Institute Genome Sequencing Center for Infectious Disease"/>
            <person name="Wu L."/>
            <person name="Ma J."/>
        </authorList>
    </citation>
    <scope>NUCLEOTIDE SEQUENCE [LARGE SCALE GENOMIC DNA]</scope>
    <source>
        <strain evidence="2">CGMCC 1.12922</strain>
    </source>
</reference>
<keyword evidence="2" id="KW-1185">Reference proteome</keyword>
<dbReference type="EMBL" id="BMGI01000003">
    <property type="protein sequence ID" value="GGD37502.1"/>
    <property type="molecule type" value="Genomic_DNA"/>
</dbReference>
<accession>A0ABQ1QN05</accession>